<evidence type="ECO:0000313" key="3">
    <source>
        <dbReference type="EMBL" id="MES1930344.1"/>
    </source>
</evidence>
<dbReference type="EMBL" id="APND01000004">
    <property type="protein sequence ID" value="MES1930344.1"/>
    <property type="molecule type" value="Genomic_DNA"/>
</dbReference>
<feature type="transmembrane region" description="Helical" evidence="1">
    <location>
        <begin position="163"/>
        <end position="186"/>
    </location>
</feature>
<name>A0ABV2B3A3_9GAMM</name>
<proteinExistence type="predicted"/>
<keyword evidence="1" id="KW-1133">Transmembrane helix</keyword>
<dbReference type="PANTHER" id="PTHR42709">
    <property type="entry name" value="ALKALINE PHOSPHATASE LIKE PROTEIN"/>
    <property type="match status" value="1"/>
</dbReference>
<sequence>MSERHDGDVSRCVDQPRHSAERKTIGAALMFRRLYEAVVRASGHRRAPSILGLLAFSESSFFPIPPDVMLAPMALARPQRAWWFATICTLASIAGGVLGYLIGAVFLEALLPWLKDLGYVHAYETARDWFEVYGFWAILLAGFSPIPYKIFTVAAGAVAMPFLPFLVGSAVGRGARFFLVAGLVRWLGPVFEQRLLKYIDWIGWAIVAVIVIVIAVLQLR</sequence>
<feature type="domain" description="VTT" evidence="2">
    <location>
        <begin position="66"/>
        <end position="183"/>
    </location>
</feature>
<dbReference type="InterPro" id="IPR051311">
    <property type="entry name" value="DedA_domain"/>
</dbReference>
<evidence type="ECO:0000313" key="4">
    <source>
        <dbReference type="Proteomes" id="UP001460888"/>
    </source>
</evidence>
<feature type="transmembrane region" description="Helical" evidence="1">
    <location>
        <begin position="82"/>
        <end position="113"/>
    </location>
</feature>
<keyword evidence="1" id="KW-0812">Transmembrane</keyword>
<organism evidence="3 4">
    <name type="scientific">Salinisphaera dokdonensis CL-ES53</name>
    <dbReference type="NCBI Taxonomy" id="1304272"/>
    <lineage>
        <taxon>Bacteria</taxon>
        <taxon>Pseudomonadati</taxon>
        <taxon>Pseudomonadota</taxon>
        <taxon>Gammaproteobacteria</taxon>
        <taxon>Salinisphaerales</taxon>
        <taxon>Salinisphaeraceae</taxon>
        <taxon>Salinisphaera</taxon>
    </lineage>
</organism>
<reference evidence="3 4" key="1">
    <citation type="submission" date="2013-03" db="EMBL/GenBank/DDBJ databases">
        <title>Salinisphaera dokdonensis CL-ES53 Genome Sequencing.</title>
        <authorList>
            <person name="Li C."/>
            <person name="Lai Q."/>
            <person name="Shao Z."/>
        </authorList>
    </citation>
    <scope>NUCLEOTIDE SEQUENCE [LARGE SCALE GENOMIC DNA]</scope>
    <source>
        <strain evidence="3 4">CL-ES53</strain>
    </source>
</reference>
<comment type="caution">
    <text evidence="3">The sequence shown here is derived from an EMBL/GenBank/DDBJ whole genome shotgun (WGS) entry which is preliminary data.</text>
</comment>
<dbReference type="PANTHER" id="PTHR42709:SF11">
    <property type="entry name" value="DEDA FAMILY PROTEIN"/>
    <property type="match status" value="1"/>
</dbReference>
<dbReference type="Proteomes" id="UP001460888">
    <property type="component" value="Unassembled WGS sequence"/>
</dbReference>
<dbReference type="InterPro" id="IPR032816">
    <property type="entry name" value="VTT_dom"/>
</dbReference>
<protein>
    <recommendedName>
        <fullName evidence="2">VTT domain-containing protein</fullName>
    </recommendedName>
</protein>
<keyword evidence="1" id="KW-0472">Membrane</keyword>
<keyword evidence="4" id="KW-1185">Reference proteome</keyword>
<gene>
    <name evidence="3" type="ORF">SADO_13853</name>
</gene>
<feature type="transmembrane region" description="Helical" evidence="1">
    <location>
        <begin position="198"/>
        <end position="217"/>
    </location>
</feature>
<accession>A0ABV2B3A3</accession>
<evidence type="ECO:0000259" key="2">
    <source>
        <dbReference type="Pfam" id="PF09335"/>
    </source>
</evidence>
<dbReference type="Pfam" id="PF09335">
    <property type="entry name" value="VTT_dom"/>
    <property type="match status" value="1"/>
</dbReference>
<feature type="transmembrane region" description="Helical" evidence="1">
    <location>
        <begin position="133"/>
        <end position="151"/>
    </location>
</feature>
<evidence type="ECO:0000256" key="1">
    <source>
        <dbReference type="SAM" id="Phobius"/>
    </source>
</evidence>